<dbReference type="GO" id="GO:0015562">
    <property type="term" value="F:efflux transmembrane transporter activity"/>
    <property type="evidence" value="ECO:0007669"/>
    <property type="project" value="TreeGrafter"/>
</dbReference>
<proteinExistence type="inferred from homology"/>
<reference evidence="5" key="1">
    <citation type="submission" date="2020-10" db="EMBL/GenBank/DDBJ databases">
        <title>Connecting structure to function with the recovery of over 1000 high-quality activated sludge metagenome-assembled genomes encoding full-length rRNA genes using long-read sequencing.</title>
        <authorList>
            <person name="Singleton C.M."/>
            <person name="Petriglieri F."/>
            <person name="Kristensen J.M."/>
            <person name="Kirkegaard R.H."/>
            <person name="Michaelsen T.Y."/>
            <person name="Andersen M.H."/>
            <person name="Karst S.M."/>
            <person name="Dueholm M.S."/>
            <person name="Nielsen P.H."/>
            <person name="Albertsen M."/>
        </authorList>
    </citation>
    <scope>NUCLEOTIDE SEQUENCE</scope>
    <source>
        <strain evidence="5">OdNE_18-Q3-R46-58_BAT3C.305</strain>
    </source>
</reference>
<dbReference type="AlphaFoldDB" id="A0A9D7LVV3"/>
<dbReference type="Pfam" id="PF25876">
    <property type="entry name" value="HH_MFP_RND"/>
    <property type="match status" value="1"/>
</dbReference>
<name>A0A9D7LVV3_9RHOO</name>
<dbReference type="Gene3D" id="2.40.50.100">
    <property type="match status" value="1"/>
</dbReference>
<accession>A0A9D7LVV3</accession>
<dbReference type="Gene3D" id="2.40.30.170">
    <property type="match status" value="1"/>
</dbReference>
<sequence length="428" mass="45370">MKILLDIKLLAPCLVEFAAACGETLARSRVHPVGRTSFRIACRSLACRFTETSTRSRAVSVNVATKRTAFLSGTNALLTLSTLVLLAACQRADEALVPEIRPVRVTTVENRSASGTVSLTGTVQAQTEINQSFRIDGRLIERTVDIGDSVKPGQLVARLDPQNEESSLQSARAQLSAARAQLVEARANHARMRDLVAQDAVPRASFDQAVALLQTAESQVESVQSQLTLAQNRLSYTRLLSDVAGVVTARGAEPGEVVSVGRMIVQVAREGARDAVFDVPGRVKDIAPKNPEITVALTDDPRVTVAGRVREVAPRADPVTGTFAVRVRLIDPPPAMRLGSTVTAKMQLPEALAIEVPASALVRADGKTAVWVVDQASSTVSLRNVQLGGGDANTVQVAAGLNPGDVVVIAGVQALRPGQKVRVPEARS</sequence>
<dbReference type="Gene3D" id="2.40.420.20">
    <property type="match status" value="1"/>
</dbReference>
<dbReference type="GO" id="GO:1990281">
    <property type="term" value="C:efflux pump complex"/>
    <property type="evidence" value="ECO:0007669"/>
    <property type="project" value="TreeGrafter"/>
</dbReference>
<dbReference type="PANTHER" id="PTHR30469">
    <property type="entry name" value="MULTIDRUG RESISTANCE PROTEIN MDTA"/>
    <property type="match status" value="1"/>
</dbReference>
<dbReference type="InterPro" id="IPR058624">
    <property type="entry name" value="MdtA-like_HH"/>
</dbReference>
<dbReference type="SUPFAM" id="SSF111369">
    <property type="entry name" value="HlyD-like secretion proteins"/>
    <property type="match status" value="1"/>
</dbReference>
<comment type="caution">
    <text evidence="5">The sequence shown here is derived from an EMBL/GenBank/DDBJ whole genome shotgun (WGS) entry which is preliminary data.</text>
</comment>
<evidence type="ECO:0000256" key="1">
    <source>
        <dbReference type="ARBA" id="ARBA00009477"/>
    </source>
</evidence>
<feature type="domain" description="Multidrug resistance protein MdtA-like alpha-helical hairpin" evidence="3">
    <location>
        <begin position="168"/>
        <end position="237"/>
    </location>
</feature>
<feature type="domain" description="Multidrug resistance protein MdtA-like C-terminal permuted SH3" evidence="4">
    <location>
        <begin position="353"/>
        <end position="413"/>
    </location>
</feature>
<comment type="similarity">
    <text evidence="1">Belongs to the membrane fusion protein (MFP) (TC 8.A.1) family.</text>
</comment>
<evidence type="ECO:0000259" key="4">
    <source>
        <dbReference type="Pfam" id="PF25967"/>
    </source>
</evidence>
<evidence type="ECO:0000313" key="6">
    <source>
        <dbReference type="Proteomes" id="UP000808146"/>
    </source>
</evidence>
<protein>
    <submittedName>
        <fullName evidence="5">Efflux RND transporter periplasmic adaptor subunit</fullName>
    </submittedName>
</protein>
<dbReference type="InterPro" id="IPR006143">
    <property type="entry name" value="RND_pump_MFP"/>
</dbReference>
<dbReference type="Pfam" id="PF25967">
    <property type="entry name" value="RND-MFP_C"/>
    <property type="match status" value="1"/>
</dbReference>
<evidence type="ECO:0000313" key="5">
    <source>
        <dbReference type="EMBL" id="MBK8892153.1"/>
    </source>
</evidence>
<feature type="coiled-coil region" evidence="2">
    <location>
        <begin position="168"/>
        <end position="233"/>
    </location>
</feature>
<keyword evidence="2" id="KW-0175">Coiled coil</keyword>
<dbReference type="PANTHER" id="PTHR30469:SF38">
    <property type="entry name" value="HLYD FAMILY SECRETION PROTEIN"/>
    <property type="match status" value="1"/>
</dbReference>
<evidence type="ECO:0000256" key="2">
    <source>
        <dbReference type="SAM" id="Coils"/>
    </source>
</evidence>
<organism evidence="5 6">
    <name type="scientific">Candidatus Dechloromonas phosphorivorans</name>
    <dbReference type="NCBI Taxonomy" id="2899244"/>
    <lineage>
        <taxon>Bacteria</taxon>
        <taxon>Pseudomonadati</taxon>
        <taxon>Pseudomonadota</taxon>
        <taxon>Betaproteobacteria</taxon>
        <taxon>Rhodocyclales</taxon>
        <taxon>Azonexaceae</taxon>
        <taxon>Dechloromonas</taxon>
    </lineage>
</organism>
<dbReference type="InterPro" id="IPR058627">
    <property type="entry name" value="MdtA-like_C"/>
</dbReference>
<dbReference type="NCBIfam" id="TIGR01730">
    <property type="entry name" value="RND_mfp"/>
    <property type="match status" value="1"/>
</dbReference>
<dbReference type="Proteomes" id="UP000808146">
    <property type="component" value="Unassembled WGS sequence"/>
</dbReference>
<evidence type="ECO:0000259" key="3">
    <source>
        <dbReference type="Pfam" id="PF25876"/>
    </source>
</evidence>
<dbReference type="Gene3D" id="1.10.287.470">
    <property type="entry name" value="Helix hairpin bin"/>
    <property type="match status" value="1"/>
</dbReference>
<gene>
    <name evidence="5" type="ORF">IPN75_18170</name>
</gene>
<dbReference type="EMBL" id="JADKBR010000023">
    <property type="protein sequence ID" value="MBK8892153.1"/>
    <property type="molecule type" value="Genomic_DNA"/>
</dbReference>